<organism evidence="3 4">
    <name type="scientific">Rhodotorula taiwanensis</name>
    <dbReference type="NCBI Taxonomy" id="741276"/>
    <lineage>
        <taxon>Eukaryota</taxon>
        <taxon>Fungi</taxon>
        <taxon>Dikarya</taxon>
        <taxon>Basidiomycota</taxon>
        <taxon>Pucciniomycotina</taxon>
        <taxon>Microbotryomycetes</taxon>
        <taxon>Sporidiobolales</taxon>
        <taxon>Sporidiobolaceae</taxon>
        <taxon>Rhodotorula</taxon>
    </lineage>
</organism>
<evidence type="ECO:0000256" key="1">
    <source>
        <dbReference type="SAM" id="SignalP"/>
    </source>
</evidence>
<dbReference type="InterPro" id="IPR038955">
    <property type="entry name" value="PriA/CPL1_fungi"/>
</dbReference>
<evidence type="ECO:0000313" key="4">
    <source>
        <dbReference type="Proteomes" id="UP000237144"/>
    </source>
</evidence>
<name>A0A2S5B118_9BASI</name>
<dbReference type="EMBL" id="PJQD01000116">
    <property type="protein sequence ID" value="POY70456.1"/>
    <property type="molecule type" value="Genomic_DNA"/>
</dbReference>
<reference evidence="3 4" key="1">
    <citation type="journal article" date="2018" name="Front. Microbiol.">
        <title>Prospects for Fungal Bioremediation of Acidic Radioactive Waste Sites: Characterization and Genome Sequence of Rhodotorula taiwanensis MD1149.</title>
        <authorList>
            <person name="Tkavc R."/>
            <person name="Matrosova V.Y."/>
            <person name="Grichenko O.E."/>
            <person name="Gostincar C."/>
            <person name="Volpe R.P."/>
            <person name="Klimenkova P."/>
            <person name="Gaidamakova E.K."/>
            <person name="Zhou C.E."/>
            <person name="Stewart B.J."/>
            <person name="Lyman M.G."/>
            <person name="Malfatti S.A."/>
            <person name="Rubinfeld B."/>
            <person name="Courtot M."/>
            <person name="Singh J."/>
            <person name="Dalgard C.L."/>
            <person name="Hamilton T."/>
            <person name="Frey K.G."/>
            <person name="Gunde-Cimerman N."/>
            <person name="Dugan L."/>
            <person name="Daly M.J."/>
        </authorList>
    </citation>
    <scope>NUCLEOTIDE SEQUENCE [LARGE SCALE GENOMIC DNA]</scope>
    <source>
        <strain evidence="3 4">MD1149</strain>
    </source>
</reference>
<dbReference type="SUPFAM" id="SSF57184">
    <property type="entry name" value="Growth factor receptor domain"/>
    <property type="match status" value="1"/>
</dbReference>
<dbReference type="PANTHER" id="PTHR35192:SF2">
    <property type="entry name" value="APPLE DOMAIN-CONTAINING PROTEIN"/>
    <property type="match status" value="1"/>
</dbReference>
<comment type="caution">
    <text evidence="3">The sequence shown here is derived from an EMBL/GenBank/DDBJ whole genome shotgun (WGS) entry which is preliminary data.</text>
</comment>
<keyword evidence="4" id="KW-1185">Reference proteome</keyword>
<dbReference type="STRING" id="741276.A0A2S5B118"/>
<feature type="domain" description="Protein CPL1-like" evidence="2">
    <location>
        <begin position="219"/>
        <end position="276"/>
    </location>
</feature>
<dbReference type="Proteomes" id="UP000237144">
    <property type="component" value="Unassembled WGS sequence"/>
</dbReference>
<dbReference type="InterPro" id="IPR009030">
    <property type="entry name" value="Growth_fac_rcpt_cys_sf"/>
</dbReference>
<keyword evidence="1" id="KW-0732">Signal</keyword>
<evidence type="ECO:0000259" key="2">
    <source>
        <dbReference type="Pfam" id="PF21671"/>
    </source>
</evidence>
<dbReference type="Pfam" id="PF21671">
    <property type="entry name" value="CPL1-like"/>
    <property type="match status" value="1"/>
</dbReference>
<dbReference type="AlphaFoldDB" id="A0A2S5B118"/>
<protein>
    <recommendedName>
        <fullName evidence="2">Protein CPL1-like domain-containing protein</fullName>
    </recommendedName>
</protein>
<proteinExistence type="predicted"/>
<dbReference type="PANTHER" id="PTHR35192">
    <property type="entry name" value="PROTEIN, PUTATIVE-RELATED"/>
    <property type="match status" value="1"/>
</dbReference>
<accession>A0A2S5B118</accession>
<feature type="chain" id="PRO_5015472704" description="Protein CPL1-like domain-containing protein" evidence="1">
    <location>
        <begin position="20"/>
        <end position="280"/>
    </location>
</feature>
<sequence length="280" mass="27691">MRFFRNCAVLPLLFAGAMAQIISIPGLDIGLLQDGALISIGAFANLLGGGSCSAGSTLAVSTTLIGLVRICACVNVLELGPVLGIFGAVLGSNDACPPCPANAQAVCGAGKCACQCASGFYAGPDGTCLPASSCPSPNTVNPTLNVCVCVAGFVSDGAGACIAIGASGRARSRRHHQRRDFGKAGHLAGQQVYAPATAGAASASCPRGETACPLASGGFECVDTTNSLTACGGCPSPNGPGEDCLAIPGALNVQCADSKCIVGSCFKGWHFNASGNGRCE</sequence>
<gene>
    <name evidence="3" type="ORF">BMF94_6524</name>
</gene>
<dbReference type="OrthoDB" id="439917at2759"/>
<feature type="signal peptide" evidence="1">
    <location>
        <begin position="1"/>
        <end position="19"/>
    </location>
</feature>
<dbReference type="InterPro" id="IPR048661">
    <property type="entry name" value="CPL1-like"/>
</dbReference>
<evidence type="ECO:0000313" key="3">
    <source>
        <dbReference type="EMBL" id="POY70456.1"/>
    </source>
</evidence>